<proteinExistence type="predicted"/>
<dbReference type="RefSeq" id="WP_073548725.1">
    <property type="nucleotide sequence ID" value="NZ_CAWMVK010000039.1"/>
</dbReference>
<sequence length="182" mass="20581">MSFKSLEQLVGAFIEQNALHEQPLPRVVKCWADVVGAAVAAHTHPLSIQRNILWVATSSAAWAQNLTFERQRILTKLNPYLPPNNLLVDIRFSTAGWQRSPTINQDNTPIKNDHPSYIVTAATRKNHLRAVPENPRAAFQHWQNTTRSRSRGLPLCPQCQSPTPPGELQRWQVCSFCAAKKW</sequence>
<comment type="caution">
    <text evidence="1">The sequence shown here is derived from an EMBL/GenBank/DDBJ whole genome shotgun (WGS) entry which is preliminary data.</text>
</comment>
<name>A0A1U7HVS0_9CHRO</name>
<dbReference type="PANTHER" id="PTHR36456:SF1">
    <property type="entry name" value="UPF0232 PROTEIN SCO3875"/>
    <property type="match status" value="1"/>
</dbReference>
<dbReference type="PANTHER" id="PTHR36456">
    <property type="entry name" value="UPF0232 PROTEIN SCO3875"/>
    <property type="match status" value="1"/>
</dbReference>
<dbReference type="OrthoDB" id="511752at2"/>
<dbReference type="Proteomes" id="UP000185984">
    <property type="component" value="Unassembled WGS sequence"/>
</dbReference>
<gene>
    <name evidence="1" type="ORF">NIES1031_06795</name>
</gene>
<dbReference type="Pfam" id="PF05258">
    <property type="entry name" value="DciA"/>
    <property type="match status" value="1"/>
</dbReference>
<organism evidence="1 2">
    <name type="scientific">Chroogloeocystis siderophila 5.2 s.c.1</name>
    <dbReference type="NCBI Taxonomy" id="247279"/>
    <lineage>
        <taxon>Bacteria</taxon>
        <taxon>Bacillati</taxon>
        <taxon>Cyanobacteriota</taxon>
        <taxon>Cyanophyceae</taxon>
        <taxon>Oscillatoriophycideae</taxon>
        <taxon>Chroococcales</taxon>
        <taxon>Chroococcaceae</taxon>
        <taxon>Chroogloeocystis</taxon>
    </lineage>
</organism>
<reference evidence="1 2" key="1">
    <citation type="submission" date="2016-11" db="EMBL/GenBank/DDBJ databases">
        <title>Draft Genome Sequences of Nine Cyanobacterial Strains from Diverse Habitats.</title>
        <authorList>
            <person name="Zhu T."/>
            <person name="Hou S."/>
            <person name="Lu X."/>
            <person name="Hess W.R."/>
        </authorList>
    </citation>
    <scope>NUCLEOTIDE SEQUENCE [LARGE SCALE GENOMIC DNA]</scope>
    <source>
        <strain evidence="1 2">5.2 s.c.1</strain>
    </source>
</reference>
<evidence type="ECO:0000313" key="2">
    <source>
        <dbReference type="Proteomes" id="UP000185984"/>
    </source>
</evidence>
<dbReference type="EMBL" id="MRCC01000005">
    <property type="protein sequence ID" value="OKH27626.1"/>
    <property type="molecule type" value="Genomic_DNA"/>
</dbReference>
<dbReference type="STRING" id="247279.NIES1031_06795"/>
<protein>
    <submittedName>
        <fullName evidence="1">RNA-binding protein</fullName>
    </submittedName>
</protein>
<dbReference type="InterPro" id="IPR007922">
    <property type="entry name" value="DciA-like"/>
</dbReference>
<accession>A0A1U7HVS0</accession>
<keyword evidence="2" id="KW-1185">Reference proteome</keyword>
<evidence type="ECO:0000313" key="1">
    <source>
        <dbReference type="EMBL" id="OKH27626.1"/>
    </source>
</evidence>
<dbReference type="AlphaFoldDB" id="A0A1U7HVS0"/>